<dbReference type="InterPro" id="IPR007214">
    <property type="entry name" value="YbaK/aa-tRNA-synth-assoc-dom"/>
</dbReference>
<organism evidence="6">
    <name type="scientific">uncultured Thermomicrobiales bacterium</name>
    <dbReference type="NCBI Taxonomy" id="1645740"/>
    <lineage>
        <taxon>Bacteria</taxon>
        <taxon>Pseudomonadati</taxon>
        <taxon>Thermomicrobiota</taxon>
        <taxon>Thermomicrobia</taxon>
        <taxon>Thermomicrobiales</taxon>
        <taxon>environmental samples</taxon>
    </lineage>
</organism>
<evidence type="ECO:0000256" key="3">
    <source>
        <dbReference type="ARBA" id="ARBA00023239"/>
    </source>
</evidence>
<keyword evidence="3 4" id="KW-0456">Lyase</keyword>
<evidence type="ECO:0000256" key="4">
    <source>
        <dbReference type="PIRNR" id="PIRNR006181"/>
    </source>
</evidence>
<comment type="similarity">
    <text evidence="1 4">Belongs to the prolyl-tRNA editing family. YbaK/EbsC subfamily.</text>
</comment>
<dbReference type="PANTHER" id="PTHR30411">
    <property type="entry name" value="CYTOPLASMIC PROTEIN"/>
    <property type="match status" value="1"/>
</dbReference>
<evidence type="ECO:0000313" key="6">
    <source>
        <dbReference type="EMBL" id="CAA9578505.1"/>
    </source>
</evidence>
<feature type="domain" description="YbaK/aminoacyl-tRNA synthetase-associated" evidence="5">
    <location>
        <begin position="43"/>
        <end position="156"/>
    </location>
</feature>
<dbReference type="InterPro" id="IPR036754">
    <property type="entry name" value="YbaK/aa-tRNA-synt-asso_dom_sf"/>
</dbReference>
<evidence type="ECO:0000256" key="1">
    <source>
        <dbReference type="ARBA" id="ARBA00009798"/>
    </source>
</evidence>
<dbReference type="PIRSF" id="PIRSF006181">
    <property type="entry name" value="EbsC_YbaK"/>
    <property type="match status" value="1"/>
</dbReference>
<dbReference type="Gene3D" id="3.90.960.10">
    <property type="entry name" value="YbaK/aminoacyl-tRNA synthetase-associated domain"/>
    <property type="match status" value="1"/>
</dbReference>
<proteinExistence type="inferred from homology"/>
<dbReference type="InterPro" id="IPR004369">
    <property type="entry name" value="Prolyl-tRNA_editing_YbaK/EbsC"/>
</dbReference>
<reference evidence="6" key="1">
    <citation type="submission" date="2020-02" db="EMBL/GenBank/DDBJ databases">
        <authorList>
            <person name="Meier V. D."/>
        </authorList>
    </citation>
    <scope>NUCLEOTIDE SEQUENCE</scope>
    <source>
        <strain evidence="6">AVDCRST_MAG18</strain>
    </source>
</reference>
<dbReference type="Pfam" id="PF04073">
    <property type="entry name" value="tRNA_edit"/>
    <property type="match status" value="1"/>
</dbReference>
<dbReference type="AlphaFoldDB" id="A0A6J4VIS2"/>
<dbReference type="GO" id="GO:0002161">
    <property type="term" value="F:aminoacyl-tRNA deacylase activity"/>
    <property type="evidence" value="ECO:0007669"/>
    <property type="project" value="InterPro"/>
</dbReference>
<evidence type="ECO:0000259" key="5">
    <source>
        <dbReference type="Pfam" id="PF04073"/>
    </source>
</evidence>
<protein>
    <recommendedName>
        <fullName evidence="4">Cys-tRNA(Pro)/Cys-tRNA(Cys) deacylase</fullName>
        <ecNumber evidence="4">4.2.-.-</ecNumber>
    </recommendedName>
</protein>
<dbReference type="PANTHER" id="PTHR30411:SF0">
    <property type="entry name" value="CYS-TRNA(PRO)_CYS-TRNA(CYS) DEACYLASE YBAK"/>
    <property type="match status" value="1"/>
</dbReference>
<evidence type="ECO:0000256" key="2">
    <source>
        <dbReference type="ARBA" id="ARBA00022917"/>
    </source>
</evidence>
<accession>A0A6J4VIS2</accession>
<name>A0A6J4VIS2_9BACT</name>
<dbReference type="NCBIfam" id="TIGR00011">
    <property type="entry name" value="YbaK_EbsC"/>
    <property type="match status" value="1"/>
</dbReference>
<dbReference type="GO" id="GO:0006412">
    <property type="term" value="P:translation"/>
    <property type="evidence" value="ECO:0007669"/>
    <property type="project" value="UniProtKB-KW"/>
</dbReference>
<dbReference type="CDD" id="cd00002">
    <property type="entry name" value="YbaK_deacylase"/>
    <property type="match status" value="1"/>
</dbReference>
<sequence length="166" mass="16768">MPAKPRAKQTTGTPAILAAQRAGIPFRVLEYAHDPGAESYGLEAAAALALDPATVFKTLVANIDGGRLVVAIVPVSARLNLKGLAAAVGGKRAELADGGAAERATGYVLGGISPLGGRRALPTILDCSALDHPTIHVSGGRRGLELTLAPADLIRLTAATVAPIAI</sequence>
<dbReference type="EC" id="4.2.-.-" evidence="4"/>
<dbReference type="EMBL" id="CADCWN010000215">
    <property type="protein sequence ID" value="CAA9578505.1"/>
    <property type="molecule type" value="Genomic_DNA"/>
</dbReference>
<gene>
    <name evidence="6" type="ORF">AVDCRST_MAG18-2832</name>
</gene>
<dbReference type="GO" id="GO:0016829">
    <property type="term" value="F:lyase activity"/>
    <property type="evidence" value="ECO:0007669"/>
    <property type="project" value="UniProtKB-KW"/>
</dbReference>
<dbReference type="SUPFAM" id="SSF55826">
    <property type="entry name" value="YbaK/ProRS associated domain"/>
    <property type="match status" value="1"/>
</dbReference>
<keyword evidence="2 4" id="KW-0648">Protein biosynthesis</keyword>